<dbReference type="PRINTS" id="PR00080">
    <property type="entry name" value="SDRFAMILY"/>
</dbReference>
<dbReference type="PANTHER" id="PTHR43477">
    <property type="entry name" value="DIHYDROANTICAPSIN 7-DEHYDROGENASE"/>
    <property type="match status" value="1"/>
</dbReference>
<dbReference type="InterPro" id="IPR002347">
    <property type="entry name" value="SDR_fam"/>
</dbReference>
<dbReference type="PRINTS" id="PR00081">
    <property type="entry name" value="GDHRDH"/>
</dbReference>
<comment type="caution">
    <text evidence="3">The sequence shown here is derived from an EMBL/GenBank/DDBJ whole genome shotgun (WGS) entry which is preliminary data.</text>
</comment>
<dbReference type="SUPFAM" id="SSF51735">
    <property type="entry name" value="NAD(P)-binding Rossmann-fold domains"/>
    <property type="match status" value="1"/>
</dbReference>
<gene>
    <name evidence="3" type="ORF">C8D93_104230</name>
</gene>
<comment type="similarity">
    <text evidence="1">Belongs to the short-chain dehydrogenases/reductases (SDR) family.</text>
</comment>
<organism evidence="3 4">
    <name type="scientific">Sinimarinibacterium flocculans</name>
    <dbReference type="NCBI Taxonomy" id="985250"/>
    <lineage>
        <taxon>Bacteria</taxon>
        <taxon>Pseudomonadati</taxon>
        <taxon>Pseudomonadota</taxon>
        <taxon>Gammaproteobacteria</taxon>
        <taxon>Nevskiales</taxon>
        <taxon>Nevskiaceae</taxon>
        <taxon>Sinimarinibacterium</taxon>
    </lineage>
</organism>
<evidence type="ECO:0000313" key="4">
    <source>
        <dbReference type="Proteomes" id="UP000248330"/>
    </source>
</evidence>
<evidence type="ECO:0000256" key="1">
    <source>
        <dbReference type="ARBA" id="ARBA00006484"/>
    </source>
</evidence>
<dbReference type="OrthoDB" id="9786435at2"/>
<dbReference type="AlphaFoldDB" id="A0A318EEW1"/>
<dbReference type="RefSeq" id="WP_110265022.1">
    <property type="nucleotide sequence ID" value="NZ_CAWNXA010000004.1"/>
</dbReference>
<dbReference type="CDD" id="cd05233">
    <property type="entry name" value="SDR_c"/>
    <property type="match status" value="1"/>
</dbReference>
<reference evidence="3 4" key="1">
    <citation type="submission" date="2018-04" db="EMBL/GenBank/DDBJ databases">
        <title>Genomic Encyclopedia of Type Strains, Phase IV (KMG-IV): sequencing the most valuable type-strain genomes for metagenomic binning, comparative biology and taxonomic classification.</title>
        <authorList>
            <person name="Goeker M."/>
        </authorList>
    </citation>
    <scope>NUCLEOTIDE SEQUENCE [LARGE SCALE GENOMIC DNA]</scope>
    <source>
        <strain evidence="3 4">DSM 104150</strain>
    </source>
</reference>
<evidence type="ECO:0000256" key="2">
    <source>
        <dbReference type="ARBA" id="ARBA00023002"/>
    </source>
</evidence>
<dbReference type="Proteomes" id="UP000248330">
    <property type="component" value="Unassembled WGS sequence"/>
</dbReference>
<dbReference type="GO" id="GO:0016491">
    <property type="term" value="F:oxidoreductase activity"/>
    <property type="evidence" value="ECO:0007669"/>
    <property type="project" value="UniProtKB-KW"/>
</dbReference>
<evidence type="ECO:0000313" key="3">
    <source>
        <dbReference type="EMBL" id="PXV68532.1"/>
    </source>
</evidence>
<protein>
    <submittedName>
        <fullName evidence="3">NAD(P)-dependent dehydrogenase (Short-subunit alcohol dehydrogenase family)</fullName>
    </submittedName>
</protein>
<name>A0A318EEW1_9GAMM</name>
<dbReference type="InterPro" id="IPR036291">
    <property type="entry name" value="NAD(P)-bd_dom_sf"/>
</dbReference>
<sequence>MPFDFHDKTVLVTGAASGIGLAIARAFLDAGARVLATDIDEVALAAVPVPEASDRRWFARRLDAASATEIAVFMKAVEQEFGALDALINNAGLARLEPIADLSEAAIDLQFAVLLKGPMLAARHALPLLARSGGSIVNIASIAAIIQAGGHACYSACKAGLVKFTRDLVKEQPNIRSNVILPGFIDTPILRAYGEGEALARIKRDVAQRVPLGRLGSAQDIADAALFLCSDRARYVSGAALVVDGGVTCTSLENM</sequence>
<keyword evidence="4" id="KW-1185">Reference proteome</keyword>
<dbReference type="InterPro" id="IPR051122">
    <property type="entry name" value="SDR_DHRS6-like"/>
</dbReference>
<accession>A0A318EEW1</accession>
<dbReference type="FunFam" id="3.40.50.720:FF:000084">
    <property type="entry name" value="Short-chain dehydrogenase reductase"/>
    <property type="match status" value="1"/>
</dbReference>
<dbReference type="Pfam" id="PF13561">
    <property type="entry name" value="adh_short_C2"/>
    <property type="match status" value="1"/>
</dbReference>
<dbReference type="Gene3D" id="3.40.50.720">
    <property type="entry name" value="NAD(P)-binding Rossmann-like Domain"/>
    <property type="match status" value="1"/>
</dbReference>
<proteinExistence type="inferred from homology"/>
<dbReference type="PANTHER" id="PTHR43477:SF1">
    <property type="entry name" value="DIHYDROANTICAPSIN 7-DEHYDROGENASE"/>
    <property type="match status" value="1"/>
</dbReference>
<dbReference type="EMBL" id="QICN01000004">
    <property type="protein sequence ID" value="PXV68532.1"/>
    <property type="molecule type" value="Genomic_DNA"/>
</dbReference>
<keyword evidence="2" id="KW-0560">Oxidoreductase</keyword>